<dbReference type="PANTHER" id="PTHR33281:SF19">
    <property type="entry name" value="VOLTAGE-DEPENDENT ANION CHANNEL-FORMING PROTEIN YNEE"/>
    <property type="match status" value="1"/>
</dbReference>
<evidence type="ECO:0000256" key="4">
    <source>
        <dbReference type="ARBA" id="ARBA00022692"/>
    </source>
</evidence>
<feature type="transmembrane region" description="Helical" evidence="9">
    <location>
        <begin position="305"/>
        <end position="329"/>
    </location>
</feature>
<feature type="transmembrane region" description="Helical" evidence="9">
    <location>
        <begin position="20"/>
        <end position="37"/>
    </location>
</feature>
<feature type="transmembrane region" description="Helical" evidence="9">
    <location>
        <begin position="43"/>
        <end position="62"/>
    </location>
</feature>
<name>A0A410RKR1_CORCK</name>
<keyword evidence="6" id="KW-0406">Ion transport</keyword>
<keyword evidence="3" id="KW-1003">Cell membrane</keyword>
<evidence type="ECO:0000256" key="7">
    <source>
        <dbReference type="ARBA" id="ARBA00023136"/>
    </source>
</evidence>
<evidence type="ECO:0000256" key="2">
    <source>
        <dbReference type="ARBA" id="ARBA00022448"/>
    </source>
</evidence>
<dbReference type="PANTHER" id="PTHR33281">
    <property type="entry name" value="UPF0187 PROTEIN YNEE"/>
    <property type="match status" value="1"/>
</dbReference>
<protein>
    <recommendedName>
        <fullName evidence="12">Bestrophin, RFP-TM, chloride channel</fullName>
    </recommendedName>
</protein>
<keyword evidence="5 9" id="KW-1133">Transmembrane helix</keyword>
<evidence type="ECO:0008006" key="12">
    <source>
        <dbReference type="Google" id="ProtNLM"/>
    </source>
</evidence>
<proteinExistence type="inferred from homology"/>
<dbReference type="InterPro" id="IPR044669">
    <property type="entry name" value="YneE/VCCN1/2-like"/>
</dbReference>
<dbReference type="GO" id="GO:0005886">
    <property type="term" value="C:plasma membrane"/>
    <property type="evidence" value="ECO:0007669"/>
    <property type="project" value="UniProtKB-SubCell"/>
</dbReference>
<accession>A0A410RKR1</accession>
<dbReference type="Pfam" id="PF25539">
    <property type="entry name" value="Bestrophin_2"/>
    <property type="match status" value="2"/>
</dbReference>
<dbReference type="EMBL" id="CP034669">
    <property type="protein sequence ID" value="QAT82475.1"/>
    <property type="molecule type" value="Genomic_DNA"/>
</dbReference>
<evidence type="ECO:0000313" key="11">
    <source>
        <dbReference type="Proteomes" id="UP000288758"/>
    </source>
</evidence>
<gene>
    <name evidence="10" type="ORF">EJ065_0870</name>
</gene>
<dbReference type="GO" id="GO:0005254">
    <property type="term" value="F:chloride channel activity"/>
    <property type="evidence" value="ECO:0007669"/>
    <property type="project" value="InterPro"/>
</dbReference>
<comment type="similarity">
    <text evidence="8">Belongs to the anion channel-forming bestrophin (TC 1.A.46) family.</text>
</comment>
<keyword evidence="4 9" id="KW-0812">Transmembrane</keyword>
<evidence type="ECO:0000313" key="10">
    <source>
        <dbReference type="EMBL" id="QAT82475.1"/>
    </source>
</evidence>
<evidence type="ECO:0000256" key="6">
    <source>
        <dbReference type="ARBA" id="ARBA00023065"/>
    </source>
</evidence>
<keyword evidence="7 9" id="KW-0472">Membrane</keyword>
<evidence type="ECO:0000256" key="5">
    <source>
        <dbReference type="ARBA" id="ARBA00022989"/>
    </source>
</evidence>
<dbReference type="RefSeq" id="WP_128794804.1">
    <property type="nucleotide sequence ID" value="NZ_CP034669.1"/>
</dbReference>
<evidence type="ECO:0000256" key="8">
    <source>
        <dbReference type="ARBA" id="ARBA00034708"/>
    </source>
</evidence>
<reference evidence="10 11" key="1">
    <citation type="submission" date="2018-12" db="EMBL/GenBank/DDBJ databases">
        <title>Complete Genome Sequence of the Corallopyronin A producing Myxobacterium Corallococcus coralloides B035.</title>
        <authorList>
            <person name="Bouhired S.M."/>
            <person name="Rupp O."/>
            <person name="Blom J."/>
            <person name="Schaeberle T.F."/>
            <person name="Kehraus S."/>
            <person name="Schiefer A."/>
            <person name="Pfarr K."/>
            <person name="Goesmann A."/>
            <person name="Hoerauf A."/>
            <person name="Koenig G.M."/>
        </authorList>
    </citation>
    <scope>NUCLEOTIDE SEQUENCE [LARGE SCALE GENOMIC DNA]</scope>
    <source>
        <strain evidence="10 11">B035</strain>
    </source>
</reference>
<comment type="subcellular location">
    <subcellularLocation>
        <location evidence="1">Cell membrane</location>
        <topology evidence="1">Multi-pass membrane protein</topology>
    </subcellularLocation>
</comment>
<dbReference type="AlphaFoldDB" id="A0A410RKR1"/>
<evidence type="ECO:0000256" key="1">
    <source>
        <dbReference type="ARBA" id="ARBA00004651"/>
    </source>
</evidence>
<sequence>MIVGRMLSWRIILRYTGRPVVVHIALALAISLGYEALDARWLSVPALPVTLLAAALGVLLGFRNNSAYERWWEARTIWGGLVNASRTLARQVLTFLPAPRAQRSDGTPETPSATSRLVQTAVQPEGPALAPAWSKVGDGAVRDQFGHARDLRGPSAPRANLATFLHPGVEPPRGIPSMFEGITEDARELVYAQIGFVNALRCHLRRQDPFPEITPFFRPSVLEALRVEQNVPAAILLWMGTRMRRIYSDIEHPEKVYMRVSMDETLTELTNYLGACERIKNTPLPRQYDILPHAMVRAYLAMLPLGVVADLGVLTPLITAIIAFLFIALDAVGRDVENPFEDAVSDTPMTALCRTIEINLRQMVGEAELPPPLQPKDGLLY</sequence>
<evidence type="ECO:0000256" key="3">
    <source>
        <dbReference type="ARBA" id="ARBA00022475"/>
    </source>
</evidence>
<dbReference type="Proteomes" id="UP000288758">
    <property type="component" value="Chromosome"/>
</dbReference>
<keyword evidence="2" id="KW-0813">Transport</keyword>
<organism evidence="10 11">
    <name type="scientific">Corallococcus coralloides</name>
    <name type="common">Myxococcus coralloides</name>
    <dbReference type="NCBI Taxonomy" id="184914"/>
    <lineage>
        <taxon>Bacteria</taxon>
        <taxon>Pseudomonadati</taxon>
        <taxon>Myxococcota</taxon>
        <taxon>Myxococcia</taxon>
        <taxon>Myxococcales</taxon>
        <taxon>Cystobacterineae</taxon>
        <taxon>Myxococcaceae</taxon>
        <taxon>Corallococcus</taxon>
    </lineage>
</organism>
<evidence type="ECO:0000256" key="9">
    <source>
        <dbReference type="SAM" id="Phobius"/>
    </source>
</evidence>